<evidence type="ECO:0000256" key="4">
    <source>
        <dbReference type="ARBA" id="ARBA00023163"/>
    </source>
</evidence>
<keyword evidence="5" id="KW-0539">Nucleus</keyword>
<dbReference type="GO" id="GO:0045944">
    <property type="term" value="P:positive regulation of transcription by RNA polymerase II"/>
    <property type="evidence" value="ECO:0007669"/>
    <property type="project" value="InterPro"/>
</dbReference>
<feature type="domain" description="MADS-box" evidence="6">
    <location>
        <begin position="123"/>
        <end position="183"/>
    </location>
</feature>
<feature type="domain" description="K-box" evidence="7">
    <location>
        <begin position="177"/>
        <end position="277"/>
    </location>
</feature>
<organism evidence="8 9">
    <name type="scientific">Arachis hypogaea</name>
    <name type="common">Peanut</name>
    <dbReference type="NCBI Taxonomy" id="3818"/>
    <lineage>
        <taxon>Eukaryota</taxon>
        <taxon>Viridiplantae</taxon>
        <taxon>Streptophyta</taxon>
        <taxon>Embryophyta</taxon>
        <taxon>Tracheophyta</taxon>
        <taxon>Spermatophyta</taxon>
        <taxon>Magnoliopsida</taxon>
        <taxon>eudicotyledons</taxon>
        <taxon>Gunneridae</taxon>
        <taxon>Pentapetalae</taxon>
        <taxon>rosids</taxon>
        <taxon>fabids</taxon>
        <taxon>Fabales</taxon>
        <taxon>Fabaceae</taxon>
        <taxon>Papilionoideae</taxon>
        <taxon>50 kb inversion clade</taxon>
        <taxon>dalbergioids sensu lato</taxon>
        <taxon>Dalbergieae</taxon>
        <taxon>Pterocarpus clade</taxon>
        <taxon>Arachis</taxon>
    </lineage>
</organism>
<dbReference type="CDD" id="cd00265">
    <property type="entry name" value="MADS_MEF2_like"/>
    <property type="match status" value="1"/>
</dbReference>
<dbReference type="PROSITE" id="PS50066">
    <property type="entry name" value="MADS_BOX_2"/>
    <property type="match status" value="1"/>
</dbReference>
<protein>
    <recommendedName>
        <fullName evidence="10">MADS-box domain-containing protein</fullName>
    </recommendedName>
</protein>
<gene>
    <name evidence="8" type="ORF">Ahy_A10g050853</name>
</gene>
<dbReference type="InterPro" id="IPR033896">
    <property type="entry name" value="MEF2-like_N"/>
</dbReference>
<keyword evidence="2" id="KW-0805">Transcription regulation</keyword>
<dbReference type="PRINTS" id="PR00404">
    <property type="entry name" value="MADSDOMAIN"/>
</dbReference>
<dbReference type="InterPro" id="IPR002100">
    <property type="entry name" value="TF_MADSbox"/>
</dbReference>
<dbReference type="PANTHER" id="PTHR48019">
    <property type="entry name" value="SERUM RESPONSE FACTOR HOMOLOG"/>
    <property type="match status" value="1"/>
</dbReference>
<reference evidence="8 9" key="1">
    <citation type="submission" date="2019-01" db="EMBL/GenBank/DDBJ databases">
        <title>Sequencing of cultivated peanut Arachis hypogaea provides insights into genome evolution and oil improvement.</title>
        <authorList>
            <person name="Chen X."/>
        </authorList>
    </citation>
    <scope>NUCLEOTIDE SEQUENCE [LARGE SCALE GENOMIC DNA]</scope>
    <source>
        <strain evidence="9">cv. Fuhuasheng</strain>
        <tissue evidence="8">Leaves</tissue>
    </source>
</reference>
<keyword evidence="3" id="KW-0238">DNA-binding</keyword>
<dbReference type="GO" id="GO:0046983">
    <property type="term" value="F:protein dimerization activity"/>
    <property type="evidence" value="ECO:0007669"/>
    <property type="project" value="InterPro"/>
</dbReference>
<dbReference type="STRING" id="3818.A0A445BAN6"/>
<dbReference type="EMBL" id="SDMP01000010">
    <property type="protein sequence ID" value="RYR35730.1"/>
    <property type="molecule type" value="Genomic_DNA"/>
</dbReference>
<dbReference type="Pfam" id="PF01486">
    <property type="entry name" value="K-box"/>
    <property type="match status" value="1"/>
</dbReference>
<evidence type="ECO:0000313" key="9">
    <source>
        <dbReference type="Proteomes" id="UP000289738"/>
    </source>
</evidence>
<evidence type="ECO:0008006" key="10">
    <source>
        <dbReference type="Google" id="ProtNLM"/>
    </source>
</evidence>
<dbReference type="InterPro" id="IPR050142">
    <property type="entry name" value="MADS-box/MEF2_TF"/>
</dbReference>
<comment type="caution">
    <text evidence="8">The sequence shown here is derived from an EMBL/GenBank/DDBJ whole genome shotgun (WGS) entry which is preliminary data.</text>
</comment>
<dbReference type="InterPro" id="IPR036879">
    <property type="entry name" value="TF_MADSbox_sf"/>
</dbReference>
<dbReference type="Pfam" id="PF00319">
    <property type="entry name" value="SRF-TF"/>
    <property type="match status" value="1"/>
</dbReference>
<dbReference type="InterPro" id="IPR002487">
    <property type="entry name" value="TF_Kbox"/>
</dbReference>
<evidence type="ECO:0000256" key="1">
    <source>
        <dbReference type="ARBA" id="ARBA00004123"/>
    </source>
</evidence>
<evidence type="ECO:0000259" key="7">
    <source>
        <dbReference type="PROSITE" id="PS51297"/>
    </source>
</evidence>
<evidence type="ECO:0000313" key="8">
    <source>
        <dbReference type="EMBL" id="RYR35730.1"/>
    </source>
</evidence>
<evidence type="ECO:0000259" key="6">
    <source>
        <dbReference type="PROSITE" id="PS50066"/>
    </source>
</evidence>
<evidence type="ECO:0000256" key="3">
    <source>
        <dbReference type="ARBA" id="ARBA00023125"/>
    </source>
</evidence>
<dbReference type="SMART" id="SM00432">
    <property type="entry name" value="MADS"/>
    <property type="match status" value="1"/>
</dbReference>
<dbReference type="SUPFAM" id="SSF55455">
    <property type="entry name" value="SRF-like"/>
    <property type="match status" value="1"/>
</dbReference>
<dbReference type="AlphaFoldDB" id="A0A445BAN6"/>
<sequence>MLYQSTRSLILASPATRVSITVRSSSVTSKRGSHSRALMANDRAPCRSRALRSLLAVYSHRSASALFPPSIDLISLSPKHSHSHCLTLKTALFCLFFFCCRSCRVNEEERYIDFNRGSTALNMTKHKIEIKKIENIAARQVAFSKRRRSLFKKAGELSTLCDAEVALLVFSATGKLFQHSSSSVEQVVEMHKNMHSSIDKSSYHPPMELQLNGEELQELKFQELMKLEERLLKGLTRVLKAKDERMANDITVLAKKGVDLMQENKKLLQIVDEKEQA</sequence>
<evidence type="ECO:0000256" key="2">
    <source>
        <dbReference type="ARBA" id="ARBA00023015"/>
    </source>
</evidence>
<dbReference type="Gene3D" id="3.40.1810.10">
    <property type="entry name" value="Transcription factor, MADS-box"/>
    <property type="match status" value="1"/>
</dbReference>
<evidence type="ECO:0000256" key="5">
    <source>
        <dbReference type="ARBA" id="ARBA00023242"/>
    </source>
</evidence>
<keyword evidence="9" id="KW-1185">Reference proteome</keyword>
<dbReference type="GO" id="GO:0003700">
    <property type="term" value="F:DNA-binding transcription factor activity"/>
    <property type="evidence" value="ECO:0007669"/>
    <property type="project" value="InterPro"/>
</dbReference>
<comment type="subcellular location">
    <subcellularLocation>
        <location evidence="1">Nucleus</location>
    </subcellularLocation>
</comment>
<name>A0A445BAN6_ARAHY</name>
<proteinExistence type="predicted"/>
<dbReference type="GO" id="GO:0005634">
    <property type="term" value="C:nucleus"/>
    <property type="evidence" value="ECO:0007669"/>
    <property type="project" value="UniProtKB-SubCell"/>
</dbReference>
<keyword evidence="4" id="KW-0804">Transcription</keyword>
<accession>A0A445BAN6</accession>
<dbReference type="Proteomes" id="UP000289738">
    <property type="component" value="Chromosome A10"/>
</dbReference>
<dbReference type="GO" id="GO:0000977">
    <property type="term" value="F:RNA polymerase II transcription regulatory region sequence-specific DNA binding"/>
    <property type="evidence" value="ECO:0007669"/>
    <property type="project" value="InterPro"/>
</dbReference>
<dbReference type="PROSITE" id="PS51297">
    <property type="entry name" value="K_BOX"/>
    <property type="match status" value="1"/>
</dbReference>